<keyword evidence="1" id="KW-1133">Transmembrane helix</keyword>
<dbReference type="Proteomes" id="UP001060039">
    <property type="component" value="Chromosome"/>
</dbReference>
<feature type="transmembrane region" description="Helical" evidence="1">
    <location>
        <begin position="160"/>
        <end position="177"/>
    </location>
</feature>
<evidence type="ECO:0000256" key="1">
    <source>
        <dbReference type="SAM" id="Phobius"/>
    </source>
</evidence>
<feature type="transmembrane region" description="Helical" evidence="1">
    <location>
        <begin position="183"/>
        <end position="201"/>
    </location>
</feature>
<dbReference type="InterPro" id="IPR045466">
    <property type="entry name" value="DUF6498"/>
</dbReference>
<keyword evidence="1" id="KW-0812">Transmembrane</keyword>
<reference evidence="2" key="1">
    <citation type="submission" date="2022-07" db="EMBL/GenBank/DDBJ databases">
        <title>Taxonomic analysis of Microcella humidisoli nov. sp., isolated from riverside soil.</title>
        <authorList>
            <person name="Molina K.M."/>
            <person name="Kim S.B."/>
        </authorList>
    </citation>
    <scope>NUCLEOTIDE SEQUENCE</scope>
    <source>
        <strain evidence="2">MMS21-STM10</strain>
    </source>
</reference>
<sequence length="211" mass="22688">MPTRLITLAAYTALPLAGVLLLGWDWREIILLYWLENISRGVAMVITMIRSADAPGGDDPAHIGELRVNGRLVRGPGAGRELASFFALHYGIFTLVHGVFVLLLVAGVFLPTAAGQSPVNWLTALLVWIIGGTAQVLAARFGPLPEQRGQRLMLSAYPRMIVLHVSVIVGIVLIATFDWPAAAAVLLIGLHALVDGAGWMLSARRDRARAS</sequence>
<feature type="transmembrane region" description="Helical" evidence="1">
    <location>
        <begin position="119"/>
        <end position="139"/>
    </location>
</feature>
<proteinExistence type="predicted"/>
<organism evidence="2 3">
    <name type="scientific">Microcella humidisoli</name>
    <dbReference type="NCBI Taxonomy" id="2963406"/>
    <lineage>
        <taxon>Bacteria</taxon>
        <taxon>Bacillati</taxon>
        <taxon>Actinomycetota</taxon>
        <taxon>Actinomycetes</taxon>
        <taxon>Micrococcales</taxon>
        <taxon>Microbacteriaceae</taxon>
        <taxon>Microcella</taxon>
    </lineage>
</organism>
<accession>A0ABY5FU62</accession>
<dbReference type="EMBL" id="CP101497">
    <property type="protein sequence ID" value="UTT61839.1"/>
    <property type="molecule type" value="Genomic_DNA"/>
</dbReference>
<protein>
    <submittedName>
        <fullName evidence="2">DUF6498-containing protein</fullName>
    </submittedName>
</protein>
<evidence type="ECO:0000313" key="2">
    <source>
        <dbReference type="EMBL" id="UTT61839.1"/>
    </source>
</evidence>
<name>A0ABY5FU62_9MICO</name>
<feature type="transmembrane region" description="Helical" evidence="1">
    <location>
        <begin position="90"/>
        <end position="113"/>
    </location>
</feature>
<dbReference type="Pfam" id="PF20108">
    <property type="entry name" value="DUF6498"/>
    <property type="match status" value="1"/>
</dbReference>
<keyword evidence="1" id="KW-0472">Membrane</keyword>
<keyword evidence="3" id="KW-1185">Reference proteome</keyword>
<dbReference type="RefSeq" id="WP_255158981.1">
    <property type="nucleotide sequence ID" value="NZ_CP101497.1"/>
</dbReference>
<feature type="transmembrane region" description="Helical" evidence="1">
    <location>
        <begin position="6"/>
        <end position="24"/>
    </location>
</feature>
<evidence type="ECO:0000313" key="3">
    <source>
        <dbReference type="Proteomes" id="UP001060039"/>
    </source>
</evidence>
<gene>
    <name evidence="2" type="ORF">NNL39_09145</name>
</gene>